<organism evidence="1 2">
    <name type="scientific">Rhizophagus clarus</name>
    <dbReference type="NCBI Taxonomy" id="94130"/>
    <lineage>
        <taxon>Eukaryota</taxon>
        <taxon>Fungi</taxon>
        <taxon>Fungi incertae sedis</taxon>
        <taxon>Mucoromycota</taxon>
        <taxon>Glomeromycotina</taxon>
        <taxon>Glomeromycetes</taxon>
        <taxon>Glomerales</taxon>
        <taxon>Glomeraceae</taxon>
        <taxon>Rhizophagus</taxon>
    </lineage>
</organism>
<keyword evidence="2" id="KW-1185">Reference proteome</keyword>
<proteinExistence type="predicted"/>
<evidence type="ECO:0000313" key="1">
    <source>
        <dbReference type="EMBL" id="GBC00649.1"/>
    </source>
</evidence>
<dbReference type="Proteomes" id="UP000247702">
    <property type="component" value="Unassembled WGS sequence"/>
</dbReference>
<sequence>MYYSDFNENNIQDQIMLHFEVGCNFPPSNVIILDAGDPPSNDSDVYECLKMYLNEINLENNKYIHIAADEAIYRKNYGIFNMAGILSV</sequence>
<gene>
    <name evidence="1" type="ORF">RclHR1_39240001</name>
</gene>
<reference evidence="1 2" key="1">
    <citation type="submission" date="2017-11" db="EMBL/GenBank/DDBJ databases">
        <title>The genome of Rhizophagus clarus HR1 reveals common genetic basis of auxotrophy among arbuscular mycorrhizal fungi.</title>
        <authorList>
            <person name="Kobayashi Y."/>
        </authorList>
    </citation>
    <scope>NUCLEOTIDE SEQUENCE [LARGE SCALE GENOMIC DNA]</scope>
    <source>
        <strain evidence="1 2">HR1</strain>
    </source>
</reference>
<name>A0A2Z6S8J5_9GLOM</name>
<accession>A0A2Z6S8J5</accession>
<evidence type="ECO:0000313" key="2">
    <source>
        <dbReference type="Proteomes" id="UP000247702"/>
    </source>
</evidence>
<protein>
    <submittedName>
        <fullName evidence="1">Uncharacterized protein</fullName>
    </submittedName>
</protein>
<dbReference type="EMBL" id="BEXD01003251">
    <property type="protein sequence ID" value="GBC00649.1"/>
    <property type="molecule type" value="Genomic_DNA"/>
</dbReference>
<comment type="caution">
    <text evidence="1">The sequence shown here is derived from an EMBL/GenBank/DDBJ whole genome shotgun (WGS) entry which is preliminary data.</text>
</comment>
<dbReference type="AlphaFoldDB" id="A0A2Z6S8J5"/>